<reference evidence="1 2" key="1">
    <citation type="submission" date="2021-08" db="EMBL/GenBank/DDBJ databases">
        <title>Draft Genome Sequence of Phanerochaete sordida strain YK-624.</title>
        <authorList>
            <person name="Mori T."/>
            <person name="Dohra H."/>
            <person name="Suzuki T."/>
            <person name="Kawagishi H."/>
            <person name="Hirai H."/>
        </authorList>
    </citation>
    <scope>NUCLEOTIDE SEQUENCE [LARGE SCALE GENOMIC DNA]</scope>
    <source>
        <strain evidence="1 2">YK-624</strain>
    </source>
</reference>
<keyword evidence="2" id="KW-1185">Reference proteome</keyword>
<dbReference type="EMBL" id="BPQB01000014">
    <property type="protein sequence ID" value="GJE89933.1"/>
    <property type="molecule type" value="Genomic_DNA"/>
</dbReference>
<comment type="caution">
    <text evidence="1">The sequence shown here is derived from an EMBL/GenBank/DDBJ whole genome shotgun (WGS) entry which is preliminary data.</text>
</comment>
<name>A0A9P3G7W5_9APHY</name>
<gene>
    <name evidence="1" type="ORF">PsYK624_060460</name>
</gene>
<evidence type="ECO:0000313" key="2">
    <source>
        <dbReference type="Proteomes" id="UP000703269"/>
    </source>
</evidence>
<organism evidence="1 2">
    <name type="scientific">Phanerochaete sordida</name>
    <dbReference type="NCBI Taxonomy" id="48140"/>
    <lineage>
        <taxon>Eukaryota</taxon>
        <taxon>Fungi</taxon>
        <taxon>Dikarya</taxon>
        <taxon>Basidiomycota</taxon>
        <taxon>Agaricomycotina</taxon>
        <taxon>Agaricomycetes</taxon>
        <taxon>Polyporales</taxon>
        <taxon>Phanerochaetaceae</taxon>
        <taxon>Phanerochaete</taxon>
    </lineage>
</organism>
<dbReference type="AlphaFoldDB" id="A0A9P3G7W5"/>
<proteinExistence type="predicted"/>
<protein>
    <submittedName>
        <fullName evidence="1">Uncharacterized protein</fullName>
    </submittedName>
</protein>
<accession>A0A9P3G7W5</accession>
<evidence type="ECO:0000313" key="1">
    <source>
        <dbReference type="EMBL" id="GJE89933.1"/>
    </source>
</evidence>
<dbReference type="Proteomes" id="UP000703269">
    <property type="component" value="Unassembled WGS sequence"/>
</dbReference>
<sequence length="81" mass="8925">MYSLAAVHAQLTFNSHSNRPGSPRVPSSRPLPAVTGFIDVGQLSDSGFPSTVILLSRRGLEQFDVELVLTTLRRRISVIYQ</sequence>